<sequence>MNAVSPSPSIRTLLPAQADLLVQARALVKRELPASLLLTQALRHGQWNTAEQAEIALLLGQSQLLEGHGGKAVSTWLAGLERAQGTGDRALIARLWLAVGDTHARSGDCETALRLHEHAIDLVPGAEQTLRSACRLALATDLLALQDTATSAALLWQIEQDGTTNWPASQFETLAELYRLHGRLTDALVYHDRAHQLHAQADCAAGSLRCLLRIGQLQQQLGQDGEAALHAALAQADALATHVLQADVHHELAALYEARGDHERALEHFDAFLARQPQAAATRHASSKRLAAIEMRLKLLTSEIELSQLREETLAGRQQLQKLENAAYRDSLTQLPNRRALNERLPDLLAAAEAGQPLSLLLLDLDHFKSVNDEYSHAVGDDVLVSAGELLRQECRDSDLPARFGGEEFVLVLPGVRLNDAMHTAERIRLRVRSQRWPAQPELALTVSIGCAEFLPGDNAEILLSRADLALYLAKRTGRDRVCTAPEH</sequence>
<dbReference type="RefSeq" id="WP_176216975.1">
    <property type="nucleotide sequence ID" value="NZ_FWXD01000022.1"/>
</dbReference>
<dbReference type="EMBL" id="FWXD01000022">
    <property type="protein sequence ID" value="SMC28376.1"/>
    <property type="molecule type" value="Genomic_DNA"/>
</dbReference>
<dbReference type="NCBIfam" id="TIGR00254">
    <property type="entry name" value="GGDEF"/>
    <property type="match status" value="1"/>
</dbReference>
<dbReference type="PANTHER" id="PTHR45138">
    <property type="entry name" value="REGULATORY COMPONENTS OF SENSORY TRANSDUCTION SYSTEM"/>
    <property type="match status" value="1"/>
</dbReference>
<dbReference type="SUPFAM" id="SSF48452">
    <property type="entry name" value="TPR-like"/>
    <property type="match status" value="2"/>
</dbReference>
<keyword evidence="3" id="KW-0802">TPR repeat</keyword>
<feature type="repeat" description="TPR" evidence="3">
    <location>
        <begin position="246"/>
        <end position="279"/>
    </location>
</feature>
<dbReference type="SMART" id="SM00028">
    <property type="entry name" value="TPR"/>
    <property type="match status" value="3"/>
</dbReference>
<dbReference type="GO" id="GO:1902201">
    <property type="term" value="P:negative regulation of bacterial-type flagellum-dependent cell motility"/>
    <property type="evidence" value="ECO:0007669"/>
    <property type="project" value="TreeGrafter"/>
</dbReference>
<dbReference type="InterPro" id="IPR050469">
    <property type="entry name" value="Diguanylate_Cyclase"/>
</dbReference>
<dbReference type="InterPro" id="IPR019734">
    <property type="entry name" value="TPR_rpt"/>
</dbReference>
<dbReference type="FunFam" id="3.30.70.270:FF:000001">
    <property type="entry name" value="Diguanylate cyclase domain protein"/>
    <property type="match status" value="1"/>
</dbReference>
<dbReference type="STRING" id="1121001.SAMN02745857_03223"/>
<dbReference type="InterPro" id="IPR011990">
    <property type="entry name" value="TPR-like_helical_dom_sf"/>
</dbReference>
<dbReference type="GO" id="GO:0052621">
    <property type="term" value="F:diguanylate cyclase activity"/>
    <property type="evidence" value="ECO:0007669"/>
    <property type="project" value="UniProtKB-EC"/>
</dbReference>
<dbReference type="InterPro" id="IPR043128">
    <property type="entry name" value="Rev_trsase/Diguanyl_cyclase"/>
</dbReference>
<dbReference type="GO" id="GO:0043709">
    <property type="term" value="P:cell adhesion involved in single-species biofilm formation"/>
    <property type="evidence" value="ECO:0007669"/>
    <property type="project" value="TreeGrafter"/>
</dbReference>
<feature type="repeat" description="TPR" evidence="3">
    <location>
        <begin position="93"/>
        <end position="126"/>
    </location>
</feature>
<dbReference type="Proteomes" id="UP000192761">
    <property type="component" value="Unassembled WGS sequence"/>
</dbReference>
<dbReference type="PROSITE" id="PS50887">
    <property type="entry name" value="GGDEF"/>
    <property type="match status" value="1"/>
</dbReference>
<evidence type="ECO:0000313" key="6">
    <source>
        <dbReference type="Proteomes" id="UP000192761"/>
    </source>
</evidence>
<dbReference type="EC" id="2.7.7.65" evidence="1"/>
<dbReference type="AlphaFoldDB" id="A0A1W1XWS0"/>
<dbReference type="Gene3D" id="3.30.70.270">
    <property type="match status" value="1"/>
</dbReference>
<organism evidence="5 6">
    <name type="scientific">Andreprevotia lacus DSM 23236</name>
    <dbReference type="NCBI Taxonomy" id="1121001"/>
    <lineage>
        <taxon>Bacteria</taxon>
        <taxon>Pseudomonadati</taxon>
        <taxon>Pseudomonadota</taxon>
        <taxon>Betaproteobacteria</taxon>
        <taxon>Neisseriales</taxon>
        <taxon>Chitinibacteraceae</taxon>
        <taxon>Andreprevotia</taxon>
    </lineage>
</organism>
<dbReference type="PROSITE" id="PS50005">
    <property type="entry name" value="TPR"/>
    <property type="match status" value="2"/>
</dbReference>
<feature type="domain" description="GGDEF" evidence="4">
    <location>
        <begin position="356"/>
        <end position="487"/>
    </location>
</feature>
<keyword evidence="6" id="KW-1185">Reference proteome</keyword>
<dbReference type="Gene3D" id="1.25.40.10">
    <property type="entry name" value="Tetratricopeptide repeat domain"/>
    <property type="match status" value="2"/>
</dbReference>
<evidence type="ECO:0000256" key="2">
    <source>
        <dbReference type="ARBA" id="ARBA00034247"/>
    </source>
</evidence>
<comment type="catalytic activity">
    <reaction evidence="2">
        <text>2 GTP = 3',3'-c-di-GMP + 2 diphosphate</text>
        <dbReference type="Rhea" id="RHEA:24898"/>
        <dbReference type="ChEBI" id="CHEBI:33019"/>
        <dbReference type="ChEBI" id="CHEBI:37565"/>
        <dbReference type="ChEBI" id="CHEBI:58805"/>
        <dbReference type="EC" id="2.7.7.65"/>
    </reaction>
</comment>
<dbReference type="InterPro" id="IPR029787">
    <property type="entry name" value="Nucleotide_cyclase"/>
</dbReference>
<dbReference type="InterPro" id="IPR000160">
    <property type="entry name" value="GGDEF_dom"/>
</dbReference>
<accession>A0A1W1XWS0</accession>
<name>A0A1W1XWS0_9NEIS</name>
<dbReference type="CDD" id="cd01949">
    <property type="entry name" value="GGDEF"/>
    <property type="match status" value="1"/>
</dbReference>
<evidence type="ECO:0000313" key="5">
    <source>
        <dbReference type="EMBL" id="SMC28376.1"/>
    </source>
</evidence>
<dbReference type="PANTHER" id="PTHR45138:SF9">
    <property type="entry name" value="DIGUANYLATE CYCLASE DGCM-RELATED"/>
    <property type="match status" value="1"/>
</dbReference>
<dbReference type="GO" id="GO:0005886">
    <property type="term" value="C:plasma membrane"/>
    <property type="evidence" value="ECO:0007669"/>
    <property type="project" value="TreeGrafter"/>
</dbReference>
<evidence type="ECO:0000256" key="3">
    <source>
        <dbReference type="PROSITE-ProRule" id="PRU00339"/>
    </source>
</evidence>
<reference evidence="5 6" key="1">
    <citation type="submission" date="2017-04" db="EMBL/GenBank/DDBJ databases">
        <authorList>
            <person name="Afonso C.L."/>
            <person name="Miller P.J."/>
            <person name="Scott M.A."/>
            <person name="Spackman E."/>
            <person name="Goraichik I."/>
            <person name="Dimitrov K.M."/>
            <person name="Suarez D.L."/>
            <person name="Swayne D.E."/>
        </authorList>
    </citation>
    <scope>NUCLEOTIDE SEQUENCE [LARGE SCALE GENOMIC DNA]</scope>
    <source>
        <strain evidence="5 6">DSM 23236</strain>
    </source>
</reference>
<protein>
    <recommendedName>
        <fullName evidence="1">diguanylate cyclase</fullName>
        <ecNumber evidence="1">2.7.7.65</ecNumber>
    </recommendedName>
</protein>
<dbReference type="SUPFAM" id="SSF55073">
    <property type="entry name" value="Nucleotide cyclase"/>
    <property type="match status" value="1"/>
</dbReference>
<dbReference type="SMART" id="SM00267">
    <property type="entry name" value="GGDEF"/>
    <property type="match status" value="1"/>
</dbReference>
<evidence type="ECO:0000259" key="4">
    <source>
        <dbReference type="PROSITE" id="PS50887"/>
    </source>
</evidence>
<proteinExistence type="predicted"/>
<evidence type="ECO:0000256" key="1">
    <source>
        <dbReference type="ARBA" id="ARBA00012528"/>
    </source>
</evidence>
<gene>
    <name evidence="5" type="ORF">SAMN02745857_03223</name>
</gene>
<dbReference type="Pfam" id="PF00990">
    <property type="entry name" value="GGDEF"/>
    <property type="match status" value="1"/>
</dbReference>